<dbReference type="AlphaFoldDB" id="A0AAE0E4J6"/>
<dbReference type="Pfam" id="PF17834">
    <property type="entry name" value="GHD"/>
    <property type="match status" value="1"/>
</dbReference>
<evidence type="ECO:0000256" key="3">
    <source>
        <dbReference type="ARBA" id="ARBA00009809"/>
    </source>
</evidence>
<evidence type="ECO:0000256" key="1">
    <source>
        <dbReference type="ARBA" id="ARBA00001412"/>
    </source>
</evidence>
<comment type="catalytic activity">
    <reaction evidence="1">
        <text>Hydrolysis of terminal non-reducing beta-D-galactose residues in beta-D-galactosides.</text>
        <dbReference type="EC" id="3.2.1.23"/>
    </reaction>
</comment>
<dbReference type="FunFam" id="2.60.120.260:FF:000142">
    <property type="entry name" value="Beta-galactosidase"/>
    <property type="match status" value="1"/>
</dbReference>
<evidence type="ECO:0000259" key="9">
    <source>
        <dbReference type="Pfam" id="PF01301"/>
    </source>
</evidence>
<dbReference type="Pfam" id="PF01301">
    <property type="entry name" value="Glyco_hydro_35"/>
    <property type="match status" value="1"/>
</dbReference>
<dbReference type="Gene3D" id="3.20.20.80">
    <property type="entry name" value="Glycosidases"/>
    <property type="match status" value="1"/>
</dbReference>
<evidence type="ECO:0000313" key="11">
    <source>
        <dbReference type="EMBL" id="KAK3210502.1"/>
    </source>
</evidence>
<evidence type="ECO:0000256" key="5">
    <source>
        <dbReference type="ARBA" id="ARBA00022523"/>
    </source>
</evidence>
<dbReference type="EMBL" id="JANJYJ010000005">
    <property type="protein sequence ID" value="KAK3210502.1"/>
    <property type="molecule type" value="Genomic_DNA"/>
</dbReference>
<evidence type="ECO:0000313" key="12">
    <source>
        <dbReference type="Proteomes" id="UP001281410"/>
    </source>
</evidence>
<dbReference type="Proteomes" id="UP001281410">
    <property type="component" value="Unassembled WGS sequence"/>
</dbReference>
<dbReference type="InterPro" id="IPR001944">
    <property type="entry name" value="Glycoside_Hdrlase_35"/>
</dbReference>
<keyword evidence="7" id="KW-0378">Hydrolase</keyword>
<comment type="caution">
    <text evidence="11">The sequence shown here is derived from an EMBL/GenBank/DDBJ whole genome shotgun (WGS) entry which is preliminary data.</text>
</comment>
<comment type="subcellular location">
    <subcellularLocation>
        <location evidence="2">Secreted</location>
        <location evidence="2">Extracellular space</location>
        <location evidence="2">Apoplast</location>
    </subcellularLocation>
</comment>
<proteinExistence type="inferred from homology"/>
<keyword evidence="6" id="KW-0732">Signal</keyword>
<evidence type="ECO:0000259" key="10">
    <source>
        <dbReference type="Pfam" id="PF17834"/>
    </source>
</evidence>
<dbReference type="InterPro" id="IPR041392">
    <property type="entry name" value="GHD"/>
</dbReference>
<keyword evidence="5" id="KW-0052">Apoplast</keyword>
<dbReference type="GO" id="GO:0005975">
    <property type="term" value="P:carbohydrate metabolic process"/>
    <property type="evidence" value="ECO:0007669"/>
    <property type="project" value="InterPro"/>
</dbReference>
<evidence type="ECO:0000256" key="6">
    <source>
        <dbReference type="ARBA" id="ARBA00022729"/>
    </source>
</evidence>
<dbReference type="GO" id="GO:0048046">
    <property type="term" value="C:apoplast"/>
    <property type="evidence" value="ECO:0007669"/>
    <property type="project" value="UniProtKB-SubCell"/>
</dbReference>
<organism evidence="11 12">
    <name type="scientific">Dipteronia sinensis</name>
    <dbReference type="NCBI Taxonomy" id="43782"/>
    <lineage>
        <taxon>Eukaryota</taxon>
        <taxon>Viridiplantae</taxon>
        <taxon>Streptophyta</taxon>
        <taxon>Embryophyta</taxon>
        <taxon>Tracheophyta</taxon>
        <taxon>Spermatophyta</taxon>
        <taxon>Magnoliopsida</taxon>
        <taxon>eudicotyledons</taxon>
        <taxon>Gunneridae</taxon>
        <taxon>Pentapetalae</taxon>
        <taxon>rosids</taxon>
        <taxon>malvids</taxon>
        <taxon>Sapindales</taxon>
        <taxon>Sapindaceae</taxon>
        <taxon>Hippocastanoideae</taxon>
        <taxon>Acereae</taxon>
        <taxon>Dipteronia</taxon>
    </lineage>
</organism>
<gene>
    <name evidence="11" type="ORF">Dsin_015208</name>
</gene>
<feature type="domain" description="Beta-galactosidase beta-sandwich" evidence="10">
    <location>
        <begin position="111"/>
        <end position="166"/>
    </location>
</feature>
<accession>A0AAE0E4J6</accession>
<dbReference type="EC" id="3.2.1.23" evidence="4"/>
<evidence type="ECO:0000256" key="8">
    <source>
        <dbReference type="ARBA" id="ARBA00023295"/>
    </source>
</evidence>
<feature type="domain" description="Glycoside hydrolase 35 catalytic" evidence="9">
    <location>
        <begin position="16"/>
        <end position="88"/>
    </location>
</feature>
<keyword evidence="12" id="KW-1185">Reference proteome</keyword>
<dbReference type="SUPFAM" id="SSF51445">
    <property type="entry name" value="(Trans)glycosidases"/>
    <property type="match status" value="1"/>
</dbReference>
<evidence type="ECO:0000256" key="2">
    <source>
        <dbReference type="ARBA" id="ARBA00004271"/>
    </source>
</evidence>
<dbReference type="InterPro" id="IPR017853">
    <property type="entry name" value="GH"/>
</dbReference>
<keyword evidence="8" id="KW-0326">Glycosidase</keyword>
<dbReference type="GO" id="GO:0004565">
    <property type="term" value="F:beta-galactosidase activity"/>
    <property type="evidence" value="ECO:0007669"/>
    <property type="project" value="UniProtKB-EC"/>
</dbReference>
<evidence type="ECO:0000256" key="7">
    <source>
        <dbReference type="ARBA" id="ARBA00022801"/>
    </source>
</evidence>
<dbReference type="InterPro" id="IPR031330">
    <property type="entry name" value="Gly_Hdrlase_35_cat"/>
</dbReference>
<protein>
    <recommendedName>
        <fullName evidence="4">beta-galactosidase</fullName>
        <ecNumber evidence="4">3.2.1.23</ecNumber>
    </recommendedName>
</protein>
<sequence length="185" mass="20668">MSYTLSQVDSIWWPVPNRPVEDLALSVARFIRNGGSFINYYMYHGGTNFGRTAGGPFITTSYDYDAPTDEFGLPREPKCGHLRDLHKAIKLCESALVSTDPTVTSLRRSQEAHVFATASGGCAAFLENYDTTYSTNVTFRNMQYQLPPLSIRILPDCRTSVFNTARMDCGNKIMSLKMLQIICGI</sequence>
<evidence type="ECO:0000256" key="4">
    <source>
        <dbReference type="ARBA" id="ARBA00012756"/>
    </source>
</evidence>
<dbReference type="PANTHER" id="PTHR23421">
    <property type="entry name" value="BETA-GALACTOSIDASE RELATED"/>
    <property type="match status" value="1"/>
</dbReference>
<name>A0AAE0E4J6_9ROSI</name>
<dbReference type="PRINTS" id="PR00742">
    <property type="entry name" value="GLHYDRLASE35"/>
</dbReference>
<reference evidence="11" key="1">
    <citation type="journal article" date="2023" name="Plant J.">
        <title>Genome sequences and population genomics provide insights into the demographic history, inbreeding, and mutation load of two 'living fossil' tree species of Dipteronia.</title>
        <authorList>
            <person name="Feng Y."/>
            <person name="Comes H.P."/>
            <person name="Chen J."/>
            <person name="Zhu S."/>
            <person name="Lu R."/>
            <person name="Zhang X."/>
            <person name="Li P."/>
            <person name="Qiu J."/>
            <person name="Olsen K.M."/>
            <person name="Qiu Y."/>
        </authorList>
    </citation>
    <scope>NUCLEOTIDE SEQUENCE</scope>
    <source>
        <strain evidence="11">NBL</strain>
    </source>
</reference>
<comment type="similarity">
    <text evidence="3">Belongs to the glycosyl hydrolase 35 family.</text>
</comment>